<evidence type="ECO:0000313" key="2">
    <source>
        <dbReference type="EMBL" id="EDS03290.1"/>
    </source>
</evidence>
<keyword evidence="3" id="KW-1185">Reference proteome</keyword>
<name>B0MWI9_9BACT</name>
<keyword evidence="1" id="KW-0472">Membrane</keyword>
<keyword evidence="1" id="KW-0812">Transmembrane</keyword>
<evidence type="ECO:0000313" key="3">
    <source>
        <dbReference type="Proteomes" id="UP000005819"/>
    </source>
</evidence>
<gene>
    <name evidence="2" type="ORF">ALIPUT_01500</name>
</gene>
<comment type="caution">
    <text evidence="2">The sequence shown here is derived from an EMBL/GenBank/DDBJ whole genome shotgun (WGS) entry which is preliminary data.</text>
</comment>
<dbReference type="Proteomes" id="UP000005819">
    <property type="component" value="Unassembled WGS sequence"/>
</dbReference>
<dbReference type="EMBL" id="ABFK02000019">
    <property type="protein sequence ID" value="EDS03290.1"/>
    <property type="molecule type" value="Genomic_DNA"/>
</dbReference>
<reference evidence="2" key="2">
    <citation type="submission" date="2013-09" db="EMBL/GenBank/DDBJ databases">
        <title>Draft genome sequence of Alistipes putredinis (DSM 17216).</title>
        <authorList>
            <person name="Sudarsanam P."/>
            <person name="Ley R."/>
            <person name="Guruge J."/>
            <person name="Turnbaugh P.J."/>
            <person name="Mahowald M."/>
            <person name="Liep D."/>
            <person name="Gordon J."/>
        </authorList>
    </citation>
    <scope>NUCLEOTIDE SEQUENCE</scope>
    <source>
        <strain evidence="2">DSM 17216</strain>
    </source>
</reference>
<feature type="transmembrane region" description="Helical" evidence="1">
    <location>
        <begin position="20"/>
        <end position="38"/>
    </location>
</feature>
<protein>
    <submittedName>
        <fullName evidence="2">Uncharacterized protein</fullName>
    </submittedName>
</protein>
<keyword evidence="1" id="KW-1133">Transmembrane helix</keyword>
<dbReference type="AlphaFoldDB" id="B0MWI9"/>
<accession>B0MWI9</accession>
<evidence type="ECO:0000256" key="1">
    <source>
        <dbReference type="SAM" id="Phobius"/>
    </source>
</evidence>
<sequence>MRKHVRPTSFFHIRVDLKRFVPVICKKFAFTFSFFVSLTSR</sequence>
<dbReference type="HOGENOM" id="CLU_3264718_0_0_10"/>
<organism evidence="2 3">
    <name type="scientific">Alistipes putredinis DSM 17216</name>
    <dbReference type="NCBI Taxonomy" id="445970"/>
    <lineage>
        <taxon>Bacteria</taxon>
        <taxon>Pseudomonadati</taxon>
        <taxon>Bacteroidota</taxon>
        <taxon>Bacteroidia</taxon>
        <taxon>Bacteroidales</taxon>
        <taxon>Rikenellaceae</taxon>
        <taxon>Alistipes</taxon>
    </lineage>
</organism>
<reference evidence="2" key="1">
    <citation type="submission" date="2007-10" db="EMBL/GenBank/DDBJ databases">
        <authorList>
            <person name="Fulton L."/>
            <person name="Clifton S."/>
            <person name="Fulton B."/>
            <person name="Xu J."/>
            <person name="Minx P."/>
            <person name="Pepin K.H."/>
            <person name="Johnson M."/>
            <person name="Thiruvilangam P."/>
            <person name="Bhonagiri V."/>
            <person name="Nash W.E."/>
            <person name="Mardis E.R."/>
            <person name="Wilson R.K."/>
        </authorList>
    </citation>
    <scope>NUCLEOTIDE SEQUENCE [LARGE SCALE GENOMIC DNA]</scope>
    <source>
        <strain evidence="2">DSM 17216</strain>
    </source>
</reference>
<proteinExistence type="predicted"/>